<keyword evidence="2" id="KW-0732">Signal</keyword>
<dbReference type="Proteomes" id="UP000494329">
    <property type="component" value="Unassembled WGS sequence"/>
</dbReference>
<feature type="chain" id="PRO_5027062555" evidence="2">
    <location>
        <begin position="22"/>
        <end position="262"/>
    </location>
</feature>
<evidence type="ECO:0000313" key="4">
    <source>
        <dbReference type="Proteomes" id="UP000494329"/>
    </source>
</evidence>
<protein>
    <submittedName>
        <fullName evidence="3">Uncharacterized protein</fullName>
    </submittedName>
</protein>
<feature type="region of interest" description="Disordered" evidence="1">
    <location>
        <begin position="45"/>
        <end position="68"/>
    </location>
</feature>
<feature type="signal peptide" evidence="2">
    <location>
        <begin position="1"/>
        <end position="21"/>
    </location>
</feature>
<evidence type="ECO:0000256" key="1">
    <source>
        <dbReference type="SAM" id="MobiDB-lite"/>
    </source>
</evidence>
<organism evidence="3 4">
    <name type="scientific">Paraburkholderia solisilvae</name>
    <dbReference type="NCBI Taxonomy" id="624376"/>
    <lineage>
        <taxon>Bacteria</taxon>
        <taxon>Pseudomonadati</taxon>
        <taxon>Pseudomonadota</taxon>
        <taxon>Betaproteobacteria</taxon>
        <taxon>Burkholderiales</taxon>
        <taxon>Burkholderiaceae</taxon>
        <taxon>Paraburkholderia</taxon>
    </lineage>
</organism>
<evidence type="ECO:0000313" key="3">
    <source>
        <dbReference type="EMBL" id="CAB3759021.1"/>
    </source>
</evidence>
<name>A0A6J5E0L8_9BURK</name>
<proteinExistence type="predicted"/>
<evidence type="ECO:0000256" key="2">
    <source>
        <dbReference type="SAM" id="SignalP"/>
    </source>
</evidence>
<reference evidence="3 4" key="1">
    <citation type="submission" date="2020-04" db="EMBL/GenBank/DDBJ databases">
        <authorList>
            <person name="De Canck E."/>
        </authorList>
    </citation>
    <scope>NUCLEOTIDE SEQUENCE [LARGE SCALE GENOMIC DNA]</scope>
    <source>
        <strain evidence="3 4">LMG 29739</strain>
    </source>
</reference>
<dbReference type="AlphaFoldDB" id="A0A6J5E0L8"/>
<sequence length="262" mass="28801">MKPVTTAAVATAAVASQLSYAQPAIPLNPLVVMASQLNYAQSQNKPEMHSAMASGLNDSQSAGPQSAPFVSLSMSKERDEMISRPKTATEFVLNLKVIFDQDLLLNDDFYNEENLKNVFNLDDVDVDRARNQNGEHQISLITSRFHSIFPREYIPGVTNPVAGAQMVAGKTIHRSGLVTAAVNFGTLHGGPDFDETTRIFGRDFVYLPPMPNPHRVTPPATAPHGNEHWRYQEVSEGTERTITILFDPAGNLSDILIEISRK</sequence>
<dbReference type="RefSeq" id="WP_175111760.1">
    <property type="nucleotide sequence ID" value="NZ_CADIKF010000022.1"/>
</dbReference>
<accession>A0A6J5E0L8</accession>
<gene>
    <name evidence="3" type="ORF">LMG29739_03055</name>
</gene>
<dbReference type="EMBL" id="CADIKF010000022">
    <property type="protein sequence ID" value="CAB3759021.1"/>
    <property type="molecule type" value="Genomic_DNA"/>
</dbReference>
<keyword evidence="4" id="KW-1185">Reference proteome</keyword>